<name>A0A318KM89_9NEIS</name>
<comment type="caution">
    <text evidence="5">The sequence shown here is derived from an EMBL/GenBank/DDBJ whole genome shotgun (WGS) entry which is preliminary data.</text>
</comment>
<dbReference type="EMBL" id="QJKI01000008">
    <property type="protein sequence ID" value="PXX79144.1"/>
    <property type="molecule type" value="Genomic_DNA"/>
</dbReference>
<keyword evidence="6" id="KW-1185">Reference proteome</keyword>
<dbReference type="OrthoDB" id="9767864at2"/>
<dbReference type="InterPro" id="IPR052042">
    <property type="entry name" value="Tail_sheath_structural"/>
</dbReference>
<dbReference type="InterPro" id="IPR054564">
    <property type="entry name" value="Gp18_domIII_N"/>
</dbReference>
<evidence type="ECO:0000256" key="1">
    <source>
        <dbReference type="ARBA" id="ARBA00008005"/>
    </source>
</evidence>
<dbReference type="PANTHER" id="PTHR35861">
    <property type="match status" value="1"/>
</dbReference>
<dbReference type="Pfam" id="PF22671">
    <property type="entry name" value="Gp18_domIII_N"/>
    <property type="match status" value="1"/>
</dbReference>
<comment type="similarity">
    <text evidence="1">Belongs to the myoviridae tail sheath protein family.</text>
</comment>
<organism evidence="5 6">
    <name type="scientific">Rivihabitans pingtungensis</name>
    <dbReference type="NCBI Taxonomy" id="1054498"/>
    <lineage>
        <taxon>Bacteria</taxon>
        <taxon>Pseudomonadati</taxon>
        <taxon>Pseudomonadota</taxon>
        <taxon>Betaproteobacteria</taxon>
        <taxon>Neisseriales</taxon>
        <taxon>Aquaspirillaceae</taxon>
        <taxon>Rivihabitans</taxon>
    </lineage>
</organism>
<dbReference type="Pfam" id="PF17482">
    <property type="entry name" value="Phage_sheath_1C"/>
    <property type="match status" value="1"/>
</dbReference>
<evidence type="ECO:0000313" key="5">
    <source>
        <dbReference type="EMBL" id="PXX79144.1"/>
    </source>
</evidence>
<dbReference type="InterPro" id="IPR020287">
    <property type="entry name" value="Tail_sheath_C"/>
</dbReference>
<reference evidence="5 6" key="1">
    <citation type="submission" date="2018-05" db="EMBL/GenBank/DDBJ databases">
        <title>Genomic Encyclopedia of Type Strains, Phase IV (KMG-IV): sequencing the most valuable type-strain genomes for metagenomic binning, comparative biology and taxonomic classification.</title>
        <authorList>
            <person name="Goeker M."/>
        </authorList>
    </citation>
    <scope>NUCLEOTIDE SEQUENCE [LARGE SCALE GENOMIC DNA]</scope>
    <source>
        <strain evidence="5 6">DSM 29661</strain>
    </source>
</reference>
<dbReference type="RefSeq" id="WP_110390603.1">
    <property type="nucleotide sequence ID" value="NZ_QJKI01000008.1"/>
</dbReference>
<dbReference type="Pfam" id="PF04984">
    <property type="entry name" value="Phage_sheath_1"/>
    <property type="match status" value="1"/>
</dbReference>
<proteinExistence type="inferred from homology"/>
<dbReference type="InterPro" id="IPR035089">
    <property type="entry name" value="Phage_sheath_subtilisin"/>
</dbReference>
<evidence type="ECO:0000259" key="4">
    <source>
        <dbReference type="Pfam" id="PF22671"/>
    </source>
</evidence>
<evidence type="ECO:0000259" key="3">
    <source>
        <dbReference type="Pfam" id="PF17482"/>
    </source>
</evidence>
<evidence type="ECO:0008006" key="7">
    <source>
        <dbReference type="Google" id="ProtNLM"/>
    </source>
</evidence>
<feature type="domain" description="Tail sheath protein C-terminal" evidence="3">
    <location>
        <begin position="281"/>
        <end position="380"/>
    </location>
</feature>
<feature type="domain" description="Tail sheath protein subtilisin-like" evidence="2">
    <location>
        <begin position="110"/>
        <end position="274"/>
    </location>
</feature>
<evidence type="ECO:0000313" key="6">
    <source>
        <dbReference type="Proteomes" id="UP000247555"/>
    </source>
</evidence>
<gene>
    <name evidence="5" type="ORF">DFR34_10834</name>
</gene>
<accession>A0A318KM89</accession>
<evidence type="ECO:0000259" key="2">
    <source>
        <dbReference type="Pfam" id="PF04984"/>
    </source>
</evidence>
<feature type="domain" description="Tail sheath protein Gp18-like" evidence="4">
    <location>
        <begin position="29"/>
        <end position="88"/>
    </location>
</feature>
<protein>
    <recommendedName>
        <fullName evidence="7">Phage tail sheath protein FI</fullName>
    </recommendedName>
</protein>
<dbReference type="AlphaFoldDB" id="A0A318KM89"/>
<sequence>MADSDFLHGVRVVELAGGQRPIRTIQTAVIGVVCTAPDADPVKFPLNTPVLLTDAYAGMAKAGQTGTLARTLDAITDQARAMVIVVRIAQGDTEAETVSNTIGGVAANGRRTGLQALLDAQALLGVTPRILAAPQLDPLPVATELIALAKKLHAFCYLSCWGCETSEQAVAYRDQLGGREAMLIYPDFVSWDTQANAELAGYATARAVGLRAQIDNDRGWHKTLSNVLVQGATGISQPVFFDLQEPSSETNYLNSHQITTLVRHGGIKFWGGYTLDDSGLYPFENYTRSAQILRDTMAEAHMWALAQPLHPTLVRDMVEGINAKLRSWSSGPDPYLLGGSAWYDESVNTVNDLKIGKLVVDYDYTPVPPLHTLTLQQRITDTYLMDFAARVAAGA</sequence>
<dbReference type="Proteomes" id="UP000247555">
    <property type="component" value="Unassembled WGS sequence"/>
</dbReference>
<dbReference type="PANTHER" id="PTHR35861:SF1">
    <property type="entry name" value="PHAGE TAIL SHEATH PROTEIN"/>
    <property type="match status" value="1"/>
</dbReference>